<dbReference type="VEuPathDB" id="FungiDB:TREMEDRAFT_61082"/>
<accession>A0A4Q1BKI7</accession>
<evidence type="ECO:0000256" key="1">
    <source>
        <dbReference type="SAM" id="SignalP"/>
    </source>
</evidence>
<protein>
    <submittedName>
        <fullName evidence="2">Uncharacterized protein</fullName>
    </submittedName>
</protein>
<keyword evidence="3" id="KW-1185">Reference proteome</keyword>
<dbReference type="OrthoDB" id="2564987at2759"/>
<dbReference type="InParanoid" id="A0A4Q1BKI7"/>
<feature type="signal peptide" evidence="1">
    <location>
        <begin position="1"/>
        <end position="17"/>
    </location>
</feature>
<dbReference type="STRING" id="5217.A0A4Q1BKI7"/>
<reference evidence="2 3" key="1">
    <citation type="submission" date="2016-06" db="EMBL/GenBank/DDBJ databases">
        <title>Evolution of pathogenesis and genome organization in the Tremellales.</title>
        <authorList>
            <person name="Cuomo C."/>
            <person name="Litvintseva A."/>
            <person name="Heitman J."/>
            <person name="Chen Y."/>
            <person name="Sun S."/>
            <person name="Springer D."/>
            <person name="Dromer F."/>
            <person name="Young S."/>
            <person name="Zeng Q."/>
            <person name="Chapman S."/>
            <person name="Gujja S."/>
            <person name="Saif S."/>
            <person name="Birren B."/>
        </authorList>
    </citation>
    <scope>NUCLEOTIDE SEQUENCE [LARGE SCALE GENOMIC DNA]</scope>
    <source>
        <strain evidence="2 3">ATCC 28783</strain>
    </source>
</reference>
<evidence type="ECO:0000313" key="2">
    <source>
        <dbReference type="EMBL" id="RXK38264.1"/>
    </source>
</evidence>
<keyword evidence="1" id="KW-0732">Signal</keyword>
<feature type="chain" id="PRO_5020179235" evidence="1">
    <location>
        <begin position="18"/>
        <end position="266"/>
    </location>
</feature>
<proteinExistence type="predicted"/>
<organism evidence="2 3">
    <name type="scientific">Tremella mesenterica</name>
    <name type="common">Jelly fungus</name>
    <dbReference type="NCBI Taxonomy" id="5217"/>
    <lineage>
        <taxon>Eukaryota</taxon>
        <taxon>Fungi</taxon>
        <taxon>Dikarya</taxon>
        <taxon>Basidiomycota</taxon>
        <taxon>Agaricomycotina</taxon>
        <taxon>Tremellomycetes</taxon>
        <taxon>Tremellales</taxon>
        <taxon>Tremellaceae</taxon>
        <taxon>Tremella</taxon>
    </lineage>
</organism>
<dbReference type="AlphaFoldDB" id="A0A4Q1BKI7"/>
<sequence>MLLGLLTFLILGPEALASPVEQKRGVVYSLDGVSVTTYYDGLWQTDGDVCAATWGAGWSANQNTGIPTCEWDIAVGAPSLAELGTNQVVAMNADWLKSDLSAYCGKEVQFMKPDGSVFQFSGGPLILWDACAACASAPIVDLSAPAWRELTGAGGDQCGNLGTYSVQVLDNQIWPAVEGTTWAGPDGKGVPSTAVSTTLPVVTSIPAVPVPSTASGVCQMGTNQCVGQMLQICNYVSNAGGGVTGWVTTATCAGSCIMDGPSAKCA</sequence>
<dbReference type="Proteomes" id="UP000289152">
    <property type="component" value="Unassembled WGS sequence"/>
</dbReference>
<evidence type="ECO:0000313" key="3">
    <source>
        <dbReference type="Proteomes" id="UP000289152"/>
    </source>
</evidence>
<dbReference type="EMBL" id="SDIL01000050">
    <property type="protein sequence ID" value="RXK38264.1"/>
    <property type="molecule type" value="Genomic_DNA"/>
</dbReference>
<comment type="caution">
    <text evidence="2">The sequence shown here is derived from an EMBL/GenBank/DDBJ whole genome shotgun (WGS) entry which is preliminary data.</text>
</comment>
<gene>
    <name evidence="2" type="ORF">M231_04437</name>
</gene>
<name>A0A4Q1BKI7_TREME</name>